<dbReference type="Proteomes" id="UP001062846">
    <property type="component" value="Chromosome 12"/>
</dbReference>
<dbReference type="EMBL" id="CM046399">
    <property type="protein sequence ID" value="KAI8527168.1"/>
    <property type="molecule type" value="Genomic_DNA"/>
</dbReference>
<sequence>MRMEERPNEGEIIEIEINKIEINERVINQNQQLLHFQRRLNSNREINEQDRELFLELLYTNPELFKALDLQQQSLLHLASTNGHIEIVKALIHARPEMCLARDRDGANPLHVAAMRGKVEVLDELFKANPHATRAYRVDIGESETILHICVKYNQLQFLKKLLQNYFKGKDFVNAKDNADNTILRCGSKIREKRKFGGEEEYQNQVKQGEEGVKKFQGAGEKESGKIVKVQAVGNEWLSRSAVGKMRRPLLTQELEVIFEKERVRDIQIKSMGGRFVIITFLNEGIRDEMLKEKWMDLSFEEMRPWNGEQAKDERFVWIACYGMPLNAWNLPSFRAIGCNWGHFIEVNRETLMETSYAMGRILIVTEISDKFEGKIQLLLDGISFVIRVEEEDSFGVVSPPHQVSSSAVSRDGEDDEVDRNDSWKKKAKQLGELAINVGAIILPEDINLYSLLPKSAAPIQFNTLEDSHDESSNSTHVLDSIVQDSLSPLQEKSLESGHPNRQVQPRENQIVENLEQEQEKGLEQEQNSEKVSQTATNSGVIISNNNIRASQVQGINLLVELNPSAVSKSIRSQQYEDSLSKDGIADEVSGYIFDSLEQEQSMI</sequence>
<gene>
    <name evidence="1" type="ORF">RHMOL_Rhmol12G0054800</name>
</gene>
<keyword evidence="2" id="KW-1185">Reference proteome</keyword>
<reference evidence="1" key="1">
    <citation type="submission" date="2022-02" db="EMBL/GenBank/DDBJ databases">
        <title>Plant Genome Project.</title>
        <authorList>
            <person name="Zhang R.-G."/>
        </authorList>
    </citation>
    <scope>NUCLEOTIDE SEQUENCE</scope>
    <source>
        <strain evidence="1">AT1</strain>
    </source>
</reference>
<name>A0ACC0LG93_RHOML</name>
<comment type="caution">
    <text evidence="1">The sequence shown here is derived from an EMBL/GenBank/DDBJ whole genome shotgun (WGS) entry which is preliminary data.</text>
</comment>
<accession>A0ACC0LG93</accession>
<evidence type="ECO:0000313" key="2">
    <source>
        <dbReference type="Proteomes" id="UP001062846"/>
    </source>
</evidence>
<evidence type="ECO:0000313" key="1">
    <source>
        <dbReference type="EMBL" id="KAI8527168.1"/>
    </source>
</evidence>
<proteinExistence type="predicted"/>
<organism evidence="1 2">
    <name type="scientific">Rhododendron molle</name>
    <name type="common">Chinese azalea</name>
    <name type="synonym">Azalea mollis</name>
    <dbReference type="NCBI Taxonomy" id="49168"/>
    <lineage>
        <taxon>Eukaryota</taxon>
        <taxon>Viridiplantae</taxon>
        <taxon>Streptophyta</taxon>
        <taxon>Embryophyta</taxon>
        <taxon>Tracheophyta</taxon>
        <taxon>Spermatophyta</taxon>
        <taxon>Magnoliopsida</taxon>
        <taxon>eudicotyledons</taxon>
        <taxon>Gunneridae</taxon>
        <taxon>Pentapetalae</taxon>
        <taxon>asterids</taxon>
        <taxon>Ericales</taxon>
        <taxon>Ericaceae</taxon>
        <taxon>Ericoideae</taxon>
        <taxon>Rhodoreae</taxon>
        <taxon>Rhododendron</taxon>
    </lineage>
</organism>
<protein>
    <submittedName>
        <fullName evidence="1">Uncharacterized protein</fullName>
    </submittedName>
</protein>